<sequence>MAKDPAVLFYTSDFLTGVRRMTYEQVGKYITLLCMQHQYGSLTEKDMIHICGTYDEDIWVKFEKTDAGFINKRMHEEAEKRKRYSESRRNNKLNSTKKQDMSNISLSYDKHMENENENENEVVSINKIQKGKGFVKPELFQVQNYFEEVGALPEAEGFFNYYESNGWKVGKNPMKDWQAASRNWIKNSKNYKSHGTTTKSSSDIYAERRAELHKYAEQIDQLRGIRP</sequence>
<gene>
    <name evidence="2" type="ORF">UFOVP321_34</name>
</gene>
<accession>A0A6J5LSA6</accession>
<dbReference type="EMBL" id="LR796333">
    <property type="protein sequence ID" value="CAB4137484.1"/>
    <property type="molecule type" value="Genomic_DNA"/>
</dbReference>
<evidence type="ECO:0000313" key="2">
    <source>
        <dbReference type="EMBL" id="CAB4137484.1"/>
    </source>
</evidence>
<proteinExistence type="predicted"/>
<evidence type="ECO:0000256" key="1">
    <source>
        <dbReference type="SAM" id="MobiDB-lite"/>
    </source>
</evidence>
<evidence type="ECO:0008006" key="3">
    <source>
        <dbReference type="Google" id="ProtNLM"/>
    </source>
</evidence>
<organism evidence="2">
    <name type="scientific">uncultured Caudovirales phage</name>
    <dbReference type="NCBI Taxonomy" id="2100421"/>
    <lineage>
        <taxon>Viruses</taxon>
        <taxon>Duplodnaviria</taxon>
        <taxon>Heunggongvirae</taxon>
        <taxon>Uroviricota</taxon>
        <taxon>Caudoviricetes</taxon>
        <taxon>Peduoviridae</taxon>
        <taxon>Maltschvirus</taxon>
        <taxon>Maltschvirus maltsch</taxon>
    </lineage>
</organism>
<name>A0A6J5LSA6_9CAUD</name>
<protein>
    <recommendedName>
        <fullName evidence="3">Lin1244/Lin1753-like N-terminal domain-containing protein</fullName>
    </recommendedName>
</protein>
<feature type="compositionally biased region" description="Basic and acidic residues" evidence="1">
    <location>
        <begin position="79"/>
        <end position="89"/>
    </location>
</feature>
<reference evidence="2" key="1">
    <citation type="submission" date="2020-04" db="EMBL/GenBank/DDBJ databases">
        <authorList>
            <person name="Chiriac C."/>
            <person name="Salcher M."/>
            <person name="Ghai R."/>
            <person name="Kavagutti S V."/>
        </authorList>
    </citation>
    <scope>NUCLEOTIDE SEQUENCE</scope>
</reference>
<feature type="region of interest" description="Disordered" evidence="1">
    <location>
        <begin position="79"/>
        <end position="100"/>
    </location>
</feature>